<organism evidence="7 8">
    <name type="scientific">Pedobacter helvus</name>
    <dbReference type="NCBI Taxonomy" id="2563444"/>
    <lineage>
        <taxon>Bacteria</taxon>
        <taxon>Pseudomonadati</taxon>
        <taxon>Bacteroidota</taxon>
        <taxon>Sphingobacteriia</taxon>
        <taxon>Sphingobacteriales</taxon>
        <taxon>Sphingobacteriaceae</taxon>
        <taxon>Pedobacter</taxon>
    </lineage>
</organism>
<dbReference type="CDD" id="cd02966">
    <property type="entry name" value="TlpA_like_family"/>
    <property type="match status" value="1"/>
</dbReference>
<dbReference type="InterPro" id="IPR025380">
    <property type="entry name" value="DUF4369"/>
</dbReference>
<protein>
    <submittedName>
        <fullName evidence="7">Redoxin domain-containing protein</fullName>
    </submittedName>
</protein>
<evidence type="ECO:0000313" key="7">
    <source>
        <dbReference type="EMBL" id="MFN0291037.1"/>
    </source>
</evidence>
<dbReference type="SUPFAM" id="SSF52833">
    <property type="entry name" value="Thioredoxin-like"/>
    <property type="match status" value="1"/>
</dbReference>
<keyword evidence="4" id="KW-0676">Redox-active center</keyword>
<dbReference type="Proteomes" id="UP001517367">
    <property type="component" value="Unassembled WGS sequence"/>
</dbReference>
<dbReference type="PROSITE" id="PS51352">
    <property type="entry name" value="THIOREDOXIN_2"/>
    <property type="match status" value="1"/>
</dbReference>
<evidence type="ECO:0000256" key="1">
    <source>
        <dbReference type="ARBA" id="ARBA00004196"/>
    </source>
</evidence>
<gene>
    <name evidence="7" type="ORF">E5L68_006520</name>
</gene>
<proteinExistence type="predicted"/>
<dbReference type="PANTHER" id="PTHR42852:SF6">
    <property type="entry name" value="THIOL:DISULFIDE INTERCHANGE PROTEIN DSBE"/>
    <property type="match status" value="1"/>
</dbReference>
<feature type="domain" description="Thioredoxin" evidence="6">
    <location>
        <begin position="233"/>
        <end position="375"/>
    </location>
</feature>
<dbReference type="InterPro" id="IPR013766">
    <property type="entry name" value="Thioredoxin_domain"/>
</dbReference>
<keyword evidence="5" id="KW-0732">Signal</keyword>
<reference evidence="7 8" key="1">
    <citation type="submission" date="2024-12" db="EMBL/GenBank/DDBJ databases">
        <authorList>
            <person name="Hu S."/>
        </authorList>
    </citation>
    <scope>NUCLEOTIDE SEQUENCE [LARGE SCALE GENOMIC DNA]</scope>
    <source>
        <strain evidence="7 8">P-25</strain>
    </source>
</reference>
<dbReference type="InterPro" id="IPR000866">
    <property type="entry name" value="AhpC/TSA"/>
</dbReference>
<dbReference type="PANTHER" id="PTHR42852">
    <property type="entry name" value="THIOL:DISULFIDE INTERCHANGE PROTEIN DSBE"/>
    <property type="match status" value="1"/>
</dbReference>
<comment type="caution">
    <text evidence="7">The sequence shown here is derived from an EMBL/GenBank/DDBJ whole genome shotgun (WGS) entry which is preliminary data.</text>
</comment>
<evidence type="ECO:0000259" key="6">
    <source>
        <dbReference type="PROSITE" id="PS51352"/>
    </source>
</evidence>
<dbReference type="InterPro" id="IPR017937">
    <property type="entry name" value="Thioredoxin_CS"/>
</dbReference>
<accession>A0ABW9JF92</accession>
<dbReference type="Pfam" id="PF00578">
    <property type="entry name" value="AhpC-TSA"/>
    <property type="match status" value="1"/>
</dbReference>
<evidence type="ECO:0000313" key="8">
    <source>
        <dbReference type="Proteomes" id="UP001517367"/>
    </source>
</evidence>
<dbReference type="EMBL" id="SRMP02000008">
    <property type="protein sequence ID" value="MFN0291037.1"/>
    <property type="molecule type" value="Genomic_DNA"/>
</dbReference>
<comment type="subcellular location">
    <subcellularLocation>
        <location evidence="1">Cell envelope</location>
    </subcellularLocation>
</comment>
<evidence type="ECO:0000256" key="3">
    <source>
        <dbReference type="ARBA" id="ARBA00023157"/>
    </source>
</evidence>
<sequence>MKKLILYIALLMPTLAFAQNETFLIKAKLAGKEELLNASLVFLNPAYHREEVEIKDGSFEFAGKIEDPVRASISVERRVQGKRKTEIYWIYLEPGTVLFESATDLLADAKITGSKLNIDFKKLEAALKPLEEDKRKLDVKFRAMSDADRKNEAIIAEIDKGKEAVDEQIARVYYEFYKKNPDSYLSIEALNKYVGKIFDYRTTAPLFDKLSARVKATKAGKEMAEQLANLKKTDIGTIAPDFTQLDIAGKPVKLSDYKGKYVLVDFWASWCGPCRAENPNVLKAYNNYHPQGLEILGVSLDIEAFREGWINAVKVDQLPWKQVSDLKLPNAAARIYGINAIPQNVLVDPNGKIVAKNLKGEELHLKLAEIFNKKS</sequence>
<dbReference type="Pfam" id="PF14289">
    <property type="entry name" value="DUF4369"/>
    <property type="match status" value="1"/>
</dbReference>
<keyword evidence="8" id="KW-1185">Reference proteome</keyword>
<dbReference type="RefSeq" id="WP_171047005.1">
    <property type="nucleotide sequence ID" value="NZ_SRMP02000008.1"/>
</dbReference>
<evidence type="ECO:0000256" key="5">
    <source>
        <dbReference type="SAM" id="SignalP"/>
    </source>
</evidence>
<name>A0ABW9JF92_9SPHI</name>
<feature type="signal peptide" evidence="5">
    <location>
        <begin position="1"/>
        <end position="18"/>
    </location>
</feature>
<evidence type="ECO:0000256" key="4">
    <source>
        <dbReference type="ARBA" id="ARBA00023284"/>
    </source>
</evidence>
<dbReference type="InterPro" id="IPR050553">
    <property type="entry name" value="Thioredoxin_ResA/DsbE_sf"/>
</dbReference>
<keyword evidence="2" id="KW-0201">Cytochrome c-type biogenesis</keyword>
<dbReference type="InterPro" id="IPR036249">
    <property type="entry name" value="Thioredoxin-like_sf"/>
</dbReference>
<evidence type="ECO:0000256" key="2">
    <source>
        <dbReference type="ARBA" id="ARBA00022748"/>
    </source>
</evidence>
<keyword evidence="3" id="KW-1015">Disulfide bond</keyword>
<dbReference type="PROSITE" id="PS00194">
    <property type="entry name" value="THIOREDOXIN_1"/>
    <property type="match status" value="1"/>
</dbReference>
<dbReference type="Gene3D" id="3.40.30.10">
    <property type="entry name" value="Glutaredoxin"/>
    <property type="match status" value="1"/>
</dbReference>
<feature type="chain" id="PRO_5045460243" evidence="5">
    <location>
        <begin position="19"/>
        <end position="375"/>
    </location>
</feature>